<dbReference type="OrthoDB" id="5679831at2"/>
<accession>A0A1V3JTD4</accession>
<dbReference type="RefSeq" id="WP_077423095.1">
    <property type="nucleotide sequence ID" value="NZ_MLHQ01000008.1"/>
</dbReference>
<proteinExistence type="predicted"/>
<protein>
    <submittedName>
        <fullName evidence="1">Uncharacterized protein</fullName>
    </submittedName>
</protein>
<name>A0A1V3JTD4_9PAST</name>
<evidence type="ECO:0000313" key="1">
    <source>
        <dbReference type="EMBL" id="OOF59713.1"/>
    </source>
</evidence>
<comment type="caution">
    <text evidence="1">The sequence shown here is derived from an EMBL/GenBank/DDBJ whole genome shotgun (WGS) entry which is preliminary data.</text>
</comment>
<sequence>MNISLHQSCLDVFKSAEGEPHRDALFMKEFSEQAHLAWETREDGQNMTRFLFALPKEHGQHFHFFTVSLHRHRKDLINVRG</sequence>
<keyword evidence="2" id="KW-1185">Reference proteome</keyword>
<dbReference type="AlphaFoldDB" id="A0A1V3JTD4"/>
<organism evidence="1 2">
    <name type="scientific">Rodentibacter myodis</name>
    <dbReference type="NCBI Taxonomy" id="1907939"/>
    <lineage>
        <taxon>Bacteria</taxon>
        <taxon>Pseudomonadati</taxon>
        <taxon>Pseudomonadota</taxon>
        <taxon>Gammaproteobacteria</taxon>
        <taxon>Pasteurellales</taxon>
        <taxon>Pasteurellaceae</taxon>
        <taxon>Rodentibacter</taxon>
    </lineage>
</organism>
<dbReference type="EMBL" id="MLHQ01000008">
    <property type="protein sequence ID" value="OOF59713.1"/>
    <property type="molecule type" value="Genomic_DNA"/>
</dbReference>
<gene>
    <name evidence="1" type="ORF">BKL49_02685</name>
</gene>
<reference evidence="1 2" key="1">
    <citation type="submission" date="2016-10" db="EMBL/GenBank/DDBJ databases">
        <title>Rodentibacter gen. nov. and new species.</title>
        <authorList>
            <person name="Christensen H."/>
        </authorList>
    </citation>
    <scope>NUCLEOTIDE SEQUENCE [LARGE SCALE GENOMIC DNA]</scope>
    <source>
        <strain evidence="1 2">Ac151</strain>
    </source>
</reference>
<evidence type="ECO:0000313" key="2">
    <source>
        <dbReference type="Proteomes" id="UP000188602"/>
    </source>
</evidence>
<dbReference type="Proteomes" id="UP000188602">
    <property type="component" value="Unassembled WGS sequence"/>
</dbReference>
<dbReference type="STRING" id="1907939.BKL49_02685"/>